<name>A0ACD1A9S7_9FIRM</name>
<evidence type="ECO:0000313" key="1">
    <source>
        <dbReference type="EMBL" id="QOX63217.1"/>
    </source>
</evidence>
<accession>A0ACD1A9S7</accession>
<dbReference type="EMBL" id="CP042469">
    <property type="protein sequence ID" value="QOX63217.1"/>
    <property type="molecule type" value="Genomic_DNA"/>
</dbReference>
<keyword evidence="2" id="KW-1185">Reference proteome</keyword>
<reference evidence="1" key="1">
    <citation type="submission" date="2019-08" db="EMBL/GenBank/DDBJ databases">
        <title>Genome sequence of Clostridiales bacterium MT110.</title>
        <authorList>
            <person name="Cao J."/>
        </authorList>
    </citation>
    <scope>NUCLEOTIDE SEQUENCE</scope>
    <source>
        <strain evidence="1">MT110</strain>
    </source>
</reference>
<proteinExistence type="predicted"/>
<protein>
    <submittedName>
        <fullName evidence="1">DUF2992 family protein</fullName>
    </submittedName>
</protein>
<organism evidence="1 2">
    <name type="scientific">Anoxybacterium hadale</name>
    <dbReference type="NCBI Taxonomy" id="3408580"/>
    <lineage>
        <taxon>Bacteria</taxon>
        <taxon>Bacillati</taxon>
        <taxon>Bacillota</taxon>
        <taxon>Clostridia</taxon>
        <taxon>Peptostreptococcales</taxon>
        <taxon>Anaerovoracaceae</taxon>
        <taxon>Anoxybacterium</taxon>
    </lineage>
</organism>
<evidence type="ECO:0000313" key="2">
    <source>
        <dbReference type="Proteomes" id="UP000594014"/>
    </source>
</evidence>
<gene>
    <name evidence="1" type="ORF">FRZ06_07585</name>
</gene>
<dbReference type="Proteomes" id="UP000594014">
    <property type="component" value="Chromosome"/>
</dbReference>
<sequence>MSKIRAQLTVYFEDPFWVGIYERSEDNKMQACRILFGSEPKDYEIYAFFNRNWNQLCFSPPVPGSDFEDHRVNPKRLQRQIARQLTIPGVGTKAQQAIKALQENQKAERKLKARMKKEQETDRKYALRKEKQKQKHKGR</sequence>